<evidence type="ECO:0000313" key="1">
    <source>
        <dbReference type="EMBL" id="MBP1853440.1"/>
    </source>
</evidence>
<proteinExistence type="predicted"/>
<accession>A0ABS4E665</accession>
<gene>
    <name evidence="1" type="ORF">J2Z17_004901</name>
</gene>
<sequence length="168" mass="18620">MPDFNVESDRLKMRIANPDDQSKAMTRMGRGPSLDYITYAPGPRDVGARNARGGAAAAGLRMAAEAFNSYSLHHWLEKWLENNQGKILEAMMAKGHRAFVVQFNYSENNFAETRSYFPRNAFLAGTVPTAADSGEVLTAQFMYGPKADAIPPNSSTKFRYAYLVGELK</sequence>
<dbReference type="RefSeq" id="WP_209949283.1">
    <property type="nucleotide sequence ID" value="NZ_JAGGJU010000018.1"/>
</dbReference>
<comment type="caution">
    <text evidence="1">The sequence shown here is derived from an EMBL/GenBank/DDBJ whole genome shotgun (WGS) entry which is preliminary data.</text>
</comment>
<dbReference type="EMBL" id="JAGGJU010000018">
    <property type="protein sequence ID" value="MBP1853440.1"/>
    <property type="molecule type" value="Genomic_DNA"/>
</dbReference>
<organism evidence="1 2">
    <name type="scientific">Rhizobium halophytocola</name>
    <dbReference type="NCBI Taxonomy" id="735519"/>
    <lineage>
        <taxon>Bacteria</taxon>
        <taxon>Pseudomonadati</taxon>
        <taxon>Pseudomonadota</taxon>
        <taxon>Alphaproteobacteria</taxon>
        <taxon>Hyphomicrobiales</taxon>
        <taxon>Rhizobiaceae</taxon>
        <taxon>Rhizobium/Agrobacterium group</taxon>
        <taxon>Rhizobium</taxon>
    </lineage>
</organism>
<name>A0ABS4E665_9HYPH</name>
<protein>
    <submittedName>
        <fullName evidence="1">Uncharacterized protein</fullName>
    </submittedName>
</protein>
<evidence type="ECO:0000313" key="2">
    <source>
        <dbReference type="Proteomes" id="UP000759443"/>
    </source>
</evidence>
<keyword evidence="2" id="KW-1185">Reference proteome</keyword>
<reference evidence="1 2" key="1">
    <citation type="submission" date="2021-03" db="EMBL/GenBank/DDBJ databases">
        <title>Genomic Encyclopedia of Type Strains, Phase IV (KMG-IV): sequencing the most valuable type-strain genomes for metagenomic binning, comparative biology and taxonomic classification.</title>
        <authorList>
            <person name="Goeker M."/>
        </authorList>
    </citation>
    <scope>NUCLEOTIDE SEQUENCE [LARGE SCALE GENOMIC DNA]</scope>
    <source>
        <strain evidence="1 2">DSM 21600</strain>
    </source>
</reference>
<dbReference type="Proteomes" id="UP000759443">
    <property type="component" value="Unassembled WGS sequence"/>
</dbReference>